<accession>A0A154BMA1</accession>
<evidence type="ECO:0000256" key="6">
    <source>
        <dbReference type="ARBA" id="ARBA00022989"/>
    </source>
</evidence>
<dbReference type="GO" id="GO:0005886">
    <property type="term" value="C:plasma membrane"/>
    <property type="evidence" value="ECO:0007669"/>
    <property type="project" value="UniProtKB-SubCell"/>
</dbReference>
<feature type="transmembrane region" description="Helical" evidence="9">
    <location>
        <begin position="130"/>
        <end position="156"/>
    </location>
</feature>
<dbReference type="PANTHER" id="PTHR35011:SF11">
    <property type="entry name" value="TRAP TRANSPORTER SMALL PERMEASE PROTEIN"/>
    <property type="match status" value="1"/>
</dbReference>
<sequence length="175" mass="19578">MYWFQKSNLLVLKLCRWGVIAAMGTIALVIPYEVFGRYVLGKMSIWSGELSTYALVWASMMGAAVGLKKGYQVSMNYVIEKLPLKVARIAQGVGYAFMFFFLTTMIYYGLEQTVINHSQTSPGMEIPMSLPYVALPLGFFAMLLISLEEFLLFLGVTDRIGNGNEKSPDHVSESM</sequence>
<dbReference type="EMBL" id="LSGP01000026">
    <property type="protein sequence ID" value="KYZ75031.1"/>
    <property type="molecule type" value="Genomic_DNA"/>
</dbReference>
<evidence type="ECO:0000256" key="7">
    <source>
        <dbReference type="ARBA" id="ARBA00023136"/>
    </source>
</evidence>
<keyword evidence="6 9" id="KW-1133">Transmembrane helix</keyword>
<dbReference type="Pfam" id="PF04290">
    <property type="entry name" value="DctQ"/>
    <property type="match status" value="1"/>
</dbReference>
<keyword evidence="12" id="KW-1185">Reference proteome</keyword>
<evidence type="ECO:0000256" key="5">
    <source>
        <dbReference type="ARBA" id="ARBA00022692"/>
    </source>
</evidence>
<keyword evidence="7 9" id="KW-0472">Membrane</keyword>
<dbReference type="RefSeq" id="WP_066245617.1">
    <property type="nucleotide sequence ID" value="NZ_LSGP01000026.1"/>
</dbReference>
<feature type="transmembrane region" description="Helical" evidence="9">
    <location>
        <begin position="9"/>
        <end position="30"/>
    </location>
</feature>
<keyword evidence="5 9" id="KW-0812">Transmembrane</keyword>
<keyword evidence="3" id="KW-1003">Cell membrane</keyword>
<dbReference type="Proteomes" id="UP000076268">
    <property type="component" value="Unassembled WGS sequence"/>
</dbReference>
<gene>
    <name evidence="11" type="ORF">AXX12_15760</name>
</gene>
<dbReference type="AlphaFoldDB" id="A0A154BMA1"/>
<evidence type="ECO:0000313" key="11">
    <source>
        <dbReference type="EMBL" id="KYZ75031.1"/>
    </source>
</evidence>
<comment type="caution">
    <text evidence="11">The sequence shown here is derived from an EMBL/GenBank/DDBJ whole genome shotgun (WGS) entry which is preliminary data.</text>
</comment>
<dbReference type="STRING" id="1794912.AXX12_15760"/>
<dbReference type="OrthoDB" id="49066at2"/>
<evidence type="ECO:0000256" key="4">
    <source>
        <dbReference type="ARBA" id="ARBA00022519"/>
    </source>
</evidence>
<dbReference type="GO" id="GO:0022857">
    <property type="term" value="F:transmembrane transporter activity"/>
    <property type="evidence" value="ECO:0007669"/>
    <property type="project" value="TreeGrafter"/>
</dbReference>
<evidence type="ECO:0000259" key="10">
    <source>
        <dbReference type="Pfam" id="PF04290"/>
    </source>
</evidence>
<name>A0A154BMA1_ANASB</name>
<comment type="subcellular location">
    <subcellularLocation>
        <location evidence="1">Cell inner membrane</location>
        <topology evidence="1">Multi-pass membrane protein</topology>
    </subcellularLocation>
</comment>
<feature type="transmembrane region" description="Helical" evidence="9">
    <location>
        <begin position="89"/>
        <end position="110"/>
    </location>
</feature>
<comment type="similarity">
    <text evidence="8">Belongs to the TRAP transporter small permease family.</text>
</comment>
<evidence type="ECO:0000256" key="2">
    <source>
        <dbReference type="ARBA" id="ARBA00022448"/>
    </source>
</evidence>
<proteinExistence type="inferred from homology"/>
<dbReference type="InterPro" id="IPR055348">
    <property type="entry name" value="DctQ"/>
</dbReference>
<dbReference type="GO" id="GO:0015740">
    <property type="term" value="P:C4-dicarboxylate transport"/>
    <property type="evidence" value="ECO:0007669"/>
    <property type="project" value="TreeGrafter"/>
</dbReference>
<evidence type="ECO:0000256" key="9">
    <source>
        <dbReference type="SAM" id="Phobius"/>
    </source>
</evidence>
<dbReference type="PANTHER" id="PTHR35011">
    <property type="entry name" value="2,3-DIKETO-L-GULONATE TRAP TRANSPORTER SMALL PERMEASE PROTEIN YIAM"/>
    <property type="match status" value="1"/>
</dbReference>
<keyword evidence="4" id="KW-0997">Cell inner membrane</keyword>
<feature type="transmembrane region" description="Helical" evidence="9">
    <location>
        <begin position="50"/>
        <end position="68"/>
    </location>
</feature>
<evidence type="ECO:0000256" key="8">
    <source>
        <dbReference type="ARBA" id="ARBA00038436"/>
    </source>
</evidence>
<evidence type="ECO:0000313" key="12">
    <source>
        <dbReference type="Proteomes" id="UP000076268"/>
    </source>
</evidence>
<evidence type="ECO:0000256" key="1">
    <source>
        <dbReference type="ARBA" id="ARBA00004429"/>
    </source>
</evidence>
<dbReference type="InterPro" id="IPR007387">
    <property type="entry name" value="TRAP_DctQ"/>
</dbReference>
<evidence type="ECO:0000256" key="3">
    <source>
        <dbReference type="ARBA" id="ARBA00022475"/>
    </source>
</evidence>
<protein>
    <recommendedName>
        <fullName evidence="10">Tripartite ATP-independent periplasmic transporters DctQ component domain-containing protein</fullName>
    </recommendedName>
</protein>
<reference evidence="11 12" key="1">
    <citation type="submission" date="2016-02" db="EMBL/GenBank/DDBJ databases">
        <title>Anaerosporomusa subterraneum gen. nov., sp. nov., a spore-forming obligate anaerobe isolated from saprolite.</title>
        <authorList>
            <person name="Choi J.K."/>
            <person name="Shah M."/>
            <person name="Yee N."/>
        </authorList>
    </citation>
    <scope>NUCLEOTIDE SEQUENCE [LARGE SCALE GENOMIC DNA]</scope>
    <source>
        <strain evidence="11 12">RU4</strain>
    </source>
</reference>
<feature type="domain" description="Tripartite ATP-independent periplasmic transporters DctQ component" evidence="10">
    <location>
        <begin position="26"/>
        <end position="151"/>
    </location>
</feature>
<organism evidence="11 12">
    <name type="scientific">Anaerosporomusa subterranea</name>
    <dbReference type="NCBI Taxonomy" id="1794912"/>
    <lineage>
        <taxon>Bacteria</taxon>
        <taxon>Bacillati</taxon>
        <taxon>Bacillota</taxon>
        <taxon>Negativicutes</taxon>
        <taxon>Acetonemataceae</taxon>
        <taxon>Anaerosporomusa</taxon>
    </lineage>
</organism>
<keyword evidence="2" id="KW-0813">Transport</keyword>